<dbReference type="EMBL" id="QNQT01000007">
    <property type="protein sequence ID" value="RDU36020.1"/>
    <property type="molecule type" value="Genomic_DNA"/>
</dbReference>
<dbReference type="OrthoDB" id="2940547at2"/>
<accession>A0A3D8GNG9</accession>
<evidence type="ECO:0000313" key="2">
    <source>
        <dbReference type="Proteomes" id="UP000257144"/>
    </source>
</evidence>
<dbReference type="AlphaFoldDB" id="A0A3D8GNG9"/>
<gene>
    <name evidence="1" type="ORF">DRW41_15640</name>
</gene>
<proteinExistence type="predicted"/>
<dbReference type="Proteomes" id="UP000257144">
    <property type="component" value="Unassembled WGS sequence"/>
</dbReference>
<name>A0A3D8GNG9_9BACI</name>
<organism evidence="1 2">
    <name type="scientific">Neobacillus piezotolerans</name>
    <dbReference type="NCBI Taxonomy" id="2259171"/>
    <lineage>
        <taxon>Bacteria</taxon>
        <taxon>Bacillati</taxon>
        <taxon>Bacillota</taxon>
        <taxon>Bacilli</taxon>
        <taxon>Bacillales</taxon>
        <taxon>Bacillaceae</taxon>
        <taxon>Neobacillus</taxon>
    </lineage>
</organism>
<dbReference type="RefSeq" id="WP_115452949.1">
    <property type="nucleotide sequence ID" value="NZ_QNQT01000007.1"/>
</dbReference>
<evidence type="ECO:0000313" key="1">
    <source>
        <dbReference type="EMBL" id="RDU36020.1"/>
    </source>
</evidence>
<keyword evidence="2" id="KW-1185">Reference proteome</keyword>
<reference evidence="1 2" key="1">
    <citation type="submission" date="2018-07" db="EMBL/GenBank/DDBJ databases">
        <title>Bacillus sp. YLB-04 draft genome sequence.</title>
        <authorList>
            <person name="Yu L."/>
            <person name="Tang X."/>
        </authorList>
    </citation>
    <scope>NUCLEOTIDE SEQUENCE [LARGE SCALE GENOMIC DNA]</scope>
    <source>
        <strain evidence="1 2">YLB-04</strain>
    </source>
</reference>
<protein>
    <submittedName>
        <fullName evidence="1">Uncharacterized protein</fullName>
    </submittedName>
</protein>
<comment type="caution">
    <text evidence="1">The sequence shown here is derived from an EMBL/GenBank/DDBJ whole genome shotgun (WGS) entry which is preliminary data.</text>
</comment>
<sequence>MGRKFHRENFEEEFEFENVAGIFEEEDFRRPIRSRNFCREVRRCLIEDLLAAENRRRRRRRHRCRS</sequence>